<dbReference type="OrthoDB" id="3785106at2"/>
<evidence type="ECO:0000313" key="2">
    <source>
        <dbReference type="Proteomes" id="UP000275356"/>
    </source>
</evidence>
<accession>A0A3N2D8C8</accession>
<dbReference type="AlphaFoldDB" id="A0A3N2D8C8"/>
<dbReference type="CDD" id="cd11533">
    <property type="entry name" value="NTP-PPase_Af0060_like"/>
    <property type="match status" value="1"/>
</dbReference>
<dbReference type="SUPFAM" id="SSF101386">
    <property type="entry name" value="all-alpha NTP pyrophosphatases"/>
    <property type="match status" value="1"/>
</dbReference>
<evidence type="ECO:0000313" key="1">
    <source>
        <dbReference type="EMBL" id="ROR96039.1"/>
    </source>
</evidence>
<gene>
    <name evidence="1" type="ORF">EDD28_0613</name>
</gene>
<protein>
    <recommendedName>
        <fullName evidence="3">MazG-like nucleotide pyrophosphohydrolase family protein</fullName>
    </recommendedName>
</protein>
<reference evidence="1 2" key="1">
    <citation type="submission" date="2018-11" db="EMBL/GenBank/DDBJ databases">
        <title>Sequencing the genomes of 1000 actinobacteria strains.</title>
        <authorList>
            <person name="Klenk H.-P."/>
        </authorList>
    </citation>
    <scope>NUCLEOTIDE SEQUENCE [LARGE SCALE GENOMIC DNA]</scope>
    <source>
        <strain evidence="1 2">DSM 13521</strain>
    </source>
</reference>
<dbReference type="EMBL" id="RKHQ01000001">
    <property type="protein sequence ID" value="ROR96039.1"/>
    <property type="molecule type" value="Genomic_DNA"/>
</dbReference>
<organism evidence="1 2">
    <name type="scientific">Salana multivorans</name>
    <dbReference type="NCBI Taxonomy" id="120377"/>
    <lineage>
        <taxon>Bacteria</taxon>
        <taxon>Bacillati</taxon>
        <taxon>Actinomycetota</taxon>
        <taxon>Actinomycetes</taxon>
        <taxon>Micrococcales</taxon>
        <taxon>Beutenbergiaceae</taxon>
        <taxon>Salana</taxon>
    </lineage>
</organism>
<keyword evidence="2" id="KW-1185">Reference proteome</keyword>
<proteinExistence type="predicted"/>
<dbReference type="Proteomes" id="UP000275356">
    <property type="component" value="Unassembled WGS sequence"/>
</dbReference>
<evidence type="ECO:0008006" key="3">
    <source>
        <dbReference type="Google" id="ProtNLM"/>
    </source>
</evidence>
<sequence>MAGVTPTEKLVALSRWIDAPNAHRDPEAQAWSRIAKVSEENGEVVAAFIGAIGQNPRKGVTHTREDVVEELLDVALTALAAVEHLRGHDGAALDLLDDKLDRVAARAGVVTDQPADAARAARPRPEGAA</sequence>
<dbReference type="InterPro" id="IPR044548">
    <property type="entry name" value="AF0060_NTP-PPase_MazG-like"/>
</dbReference>
<comment type="caution">
    <text evidence="1">The sequence shown here is derived from an EMBL/GenBank/DDBJ whole genome shotgun (WGS) entry which is preliminary data.</text>
</comment>
<name>A0A3N2D8C8_9MICO</name>